<keyword evidence="1" id="KW-1133">Transmembrane helix</keyword>
<dbReference type="PANTHER" id="PTHR45138">
    <property type="entry name" value="REGULATORY COMPONENTS OF SENSORY TRANSDUCTION SYSTEM"/>
    <property type="match status" value="1"/>
</dbReference>
<name>A0AAU9E4L3_9FIRM</name>
<dbReference type="InterPro" id="IPR029787">
    <property type="entry name" value="Nucleotide_cyclase"/>
</dbReference>
<reference evidence="3 4" key="1">
    <citation type="submission" date="2023-08" db="EMBL/GenBank/DDBJ databases">
        <title>Helicovermis profunda gen. nov., sp. nov., a novel mesophilic, fermentative bacterium within the Bacillota from a deep-sea hydrothermal vent chimney.</title>
        <authorList>
            <person name="Miyazaki U."/>
            <person name="Mizutani D."/>
            <person name="Hashimoto Y."/>
            <person name="Tame A."/>
            <person name="Sawayama S."/>
            <person name="Miyazaki J."/>
            <person name="Takai K."/>
            <person name="Nakagawa S."/>
        </authorList>
    </citation>
    <scope>NUCLEOTIDE SEQUENCE [LARGE SCALE GENOMIC DNA]</scope>
    <source>
        <strain evidence="3 4">S502</strain>
    </source>
</reference>
<protein>
    <recommendedName>
        <fullName evidence="2">GGDEF domain-containing protein</fullName>
    </recommendedName>
</protein>
<dbReference type="Pfam" id="PF00990">
    <property type="entry name" value="GGDEF"/>
    <property type="match status" value="1"/>
</dbReference>
<organism evidence="3 4">
    <name type="scientific">Helicovermis profundi</name>
    <dbReference type="NCBI Taxonomy" id="3065157"/>
    <lineage>
        <taxon>Bacteria</taxon>
        <taxon>Bacillati</taxon>
        <taxon>Bacillota</taxon>
        <taxon>Clostridia</taxon>
        <taxon>Helicovermis</taxon>
    </lineage>
</organism>
<dbReference type="EMBL" id="AP028654">
    <property type="protein sequence ID" value="BEP28935.1"/>
    <property type="molecule type" value="Genomic_DNA"/>
</dbReference>
<dbReference type="SMART" id="SM00267">
    <property type="entry name" value="GGDEF"/>
    <property type="match status" value="1"/>
</dbReference>
<dbReference type="CDD" id="cd01949">
    <property type="entry name" value="GGDEF"/>
    <property type="match status" value="1"/>
</dbReference>
<feature type="transmembrane region" description="Helical" evidence="1">
    <location>
        <begin position="12"/>
        <end position="28"/>
    </location>
</feature>
<evidence type="ECO:0000313" key="3">
    <source>
        <dbReference type="EMBL" id="BEP28935.1"/>
    </source>
</evidence>
<dbReference type="Gene3D" id="3.30.70.270">
    <property type="match status" value="1"/>
</dbReference>
<feature type="transmembrane region" description="Helical" evidence="1">
    <location>
        <begin position="90"/>
        <end position="111"/>
    </location>
</feature>
<feature type="domain" description="GGDEF" evidence="2">
    <location>
        <begin position="260"/>
        <end position="387"/>
    </location>
</feature>
<dbReference type="NCBIfam" id="TIGR00254">
    <property type="entry name" value="GGDEF"/>
    <property type="match status" value="1"/>
</dbReference>
<dbReference type="InterPro" id="IPR050469">
    <property type="entry name" value="Diguanylate_Cyclase"/>
</dbReference>
<feature type="transmembrane region" description="Helical" evidence="1">
    <location>
        <begin position="147"/>
        <end position="179"/>
    </location>
</feature>
<sequence length="401" mass="46167">MEFNITSILNQFFIIVISYNIFSALSLFKLPNKEQLCAVSYVPALLIISFLPVLHTDVNYYDILPIAITLTIILKIIIILFKKDIIVKNFVFINIVIGVLILINPVYNMLFQQVAGNIIYTSISIIFIIGYFVLNSKNKNIKNSYKIFLPLIAIIISSTLQFHNLIFLSYILLYIFIYLEIKTNKLLSILYINNYESKFKKIETDFHFEVQKAAKTRTFHVERIKDHMAEVNKLDHLTKALTRKAIVNAIDLLTMSKNTEKFVFLMFDIDKFKHVNDTYGHIQGDVCLKLVATIAKQNLREIDFLGRYGGDEFIIVLPNQDLKTGLLVANRFREKVSETTNPNFTISVGASIYPWDGKTFKELLDVADKGLYLSKEHGRNSVNYDGYVNLKNLEPKNSKTK</sequence>
<dbReference type="SUPFAM" id="SSF55073">
    <property type="entry name" value="Nucleotide cyclase"/>
    <property type="match status" value="1"/>
</dbReference>
<keyword evidence="1" id="KW-0472">Membrane</keyword>
<feature type="transmembrane region" description="Helical" evidence="1">
    <location>
        <begin position="35"/>
        <end position="54"/>
    </location>
</feature>
<dbReference type="InterPro" id="IPR000160">
    <property type="entry name" value="GGDEF_dom"/>
</dbReference>
<evidence type="ECO:0000259" key="2">
    <source>
        <dbReference type="PROSITE" id="PS50887"/>
    </source>
</evidence>
<dbReference type="AlphaFoldDB" id="A0AAU9E4L3"/>
<keyword evidence="1" id="KW-0812">Transmembrane</keyword>
<dbReference type="PROSITE" id="PS50887">
    <property type="entry name" value="GGDEF"/>
    <property type="match status" value="1"/>
</dbReference>
<accession>A0AAU9E4L3</accession>
<evidence type="ECO:0000313" key="4">
    <source>
        <dbReference type="Proteomes" id="UP001321786"/>
    </source>
</evidence>
<dbReference type="GO" id="GO:0052621">
    <property type="term" value="F:diguanylate cyclase activity"/>
    <property type="evidence" value="ECO:0007669"/>
    <property type="project" value="TreeGrafter"/>
</dbReference>
<keyword evidence="4" id="KW-1185">Reference proteome</keyword>
<dbReference type="Proteomes" id="UP001321786">
    <property type="component" value="Chromosome"/>
</dbReference>
<feature type="transmembrane region" description="Helical" evidence="1">
    <location>
        <begin position="60"/>
        <end position="81"/>
    </location>
</feature>
<feature type="transmembrane region" description="Helical" evidence="1">
    <location>
        <begin position="117"/>
        <end position="135"/>
    </location>
</feature>
<proteinExistence type="predicted"/>
<dbReference type="RefSeq" id="WP_338537232.1">
    <property type="nucleotide sequence ID" value="NZ_AP028654.1"/>
</dbReference>
<dbReference type="KEGG" id="hprf:HLPR_12660"/>
<evidence type="ECO:0000256" key="1">
    <source>
        <dbReference type="SAM" id="Phobius"/>
    </source>
</evidence>
<gene>
    <name evidence="3" type="ORF">HLPR_12660</name>
</gene>
<dbReference type="PANTHER" id="PTHR45138:SF9">
    <property type="entry name" value="DIGUANYLATE CYCLASE DGCM-RELATED"/>
    <property type="match status" value="1"/>
</dbReference>
<dbReference type="InterPro" id="IPR043128">
    <property type="entry name" value="Rev_trsase/Diguanyl_cyclase"/>
</dbReference>